<protein>
    <submittedName>
        <fullName evidence="3">Uncharacterized protein</fullName>
    </submittedName>
</protein>
<evidence type="ECO:0000256" key="2">
    <source>
        <dbReference type="SAM" id="SignalP"/>
    </source>
</evidence>
<organism evidence="3 4">
    <name type="scientific">Dyella flava</name>
    <dbReference type="NCBI Taxonomy" id="1920170"/>
    <lineage>
        <taxon>Bacteria</taxon>
        <taxon>Pseudomonadati</taxon>
        <taxon>Pseudomonadota</taxon>
        <taxon>Gammaproteobacteria</taxon>
        <taxon>Lysobacterales</taxon>
        <taxon>Rhodanobacteraceae</taxon>
        <taxon>Dyella</taxon>
    </lineage>
</organism>
<accession>A0ABS2K935</accession>
<feature type="signal peptide" evidence="2">
    <location>
        <begin position="1"/>
        <end position="24"/>
    </location>
</feature>
<feature type="compositionally biased region" description="Polar residues" evidence="1">
    <location>
        <begin position="45"/>
        <end position="75"/>
    </location>
</feature>
<feature type="compositionally biased region" description="Low complexity" evidence="1">
    <location>
        <begin position="27"/>
        <end position="44"/>
    </location>
</feature>
<name>A0ABS2K935_9GAMM</name>
<sequence length="118" mass="12435">MKYRTPLFASLISASLLVTGAAFAQQSMPSPTGTESTSTTTSTTFNSAKGQVTINSTMGQTPSTASPPSFEQLSGGQKVISKDEASAYPPLANDFEYAANGGNSISKAQYERWLQNLN</sequence>
<keyword evidence="4" id="KW-1185">Reference proteome</keyword>
<gene>
    <name evidence="3" type="ORF">ISP19_18945</name>
</gene>
<proteinExistence type="predicted"/>
<comment type="caution">
    <text evidence="3">The sequence shown here is derived from an EMBL/GenBank/DDBJ whole genome shotgun (WGS) entry which is preliminary data.</text>
</comment>
<dbReference type="RefSeq" id="WP_204683986.1">
    <property type="nucleotide sequence ID" value="NZ_BSNR01000014.1"/>
</dbReference>
<evidence type="ECO:0000313" key="4">
    <source>
        <dbReference type="Proteomes" id="UP001430149"/>
    </source>
</evidence>
<keyword evidence="2" id="KW-0732">Signal</keyword>
<reference evidence="3" key="1">
    <citation type="submission" date="2020-10" db="EMBL/GenBank/DDBJ databases">
        <title>Phylogeny of dyella-like bacteria.</title>
        <authorList>
            <person name="Fu J."/>
        </authorList>
    </citation>
    <scope>NUCLEOTIDE SEQUENCE</scope>
    <source>
        <strain evidence="3">DHOC52</strain>
    </source>
</reference>
<feature type="region of interest" description="Disordered" evidence="1">
    <location>
        <begin position="25"/>
        <end position="82"/>
    </location>
</feature>
<feature type="chain" id="PRO_5046228438" evidence="2">
    <location>
        <begin position="25"/>
        <end position="118"/>
    </location>
</feature>
<evidence type="ECO:0000256" key="1">
    <source>
        <dbReference type="SAM" id="MobiDB-lite"/>
    </source>
</evidence>
<evidence type="ECO:0000313" key="3">
    <source>
        <dbReference type="EMBL" id="MBM7127459.1"/>
    </source>
</evidence>
<dbReference type="EMBL" id="JADIKE010000039">
    <property type="protein sequence ID" value="MBM7127459.1"/>
    <property type="molecule type" value="Genomic_DNA"/>
</dbReference>
<dbReference type="Proteomes" id="UP001430149">
    <property type="component" value="Unassembled WGS sequence"/>
</dbReference>